<feature type="domain" description="HTH araC/xylS-type" evidence="4">
    <location>
        <begin position="188"/>
        <end position="286"/>
    </location>
</feature>
<reference evidence="5" key="1">
    <citation type="submission" date="2020-09" db="EMBL/GenBank/DDBJ databases">
        <title>A novel bacterium of genus Paenibacillus, isolated from South China Sea.</title>
        <authorList>
            <person name="Huang H."/>
            <person name="Mo K."/>
            <person name="Hu Y."/>
        </authorList>
    </citation>
    <scope>NUCLEOTIDE SEQUENCE</scope>
    <source>
        <strain evidence="5">IB182493</strain>
    </source>
</reference>
<evidence type="ECO:0000259" key="4">
    <source>
        <dbReference type="PROSITE" id="PS01124"/>
    </source>
</evidence>
<dbReference type="SMART" id="SM00342">
    <property type="entry name" value="HTH_ARAC"/>
    <property type="match status" value="1"/>
</dbReference>
<dbReference type="InterPro" id="IPR037923">
    <property type="entry name" value="HTH-like"/>
</dbReference>
<evidence type="ECO:0000256" key="1">
    <source>
        <dbReference type="ARBA" id="ARBA00023015"/>
    </source>
</evidence>
<protein>
    <submittedName>
        <fullName evidence="5">AraC family transcriptional regulator</fullName>
    </submittedName>
</protein>
<evidence type="ECO:0000313" key="5">
    <source>
        <dbReference type="EMBL" id="MBD2870005.1"/>
    </source>
</evidence>
<dbReference type="SUPFAM" id="SSF46689">
    <property type="entry name" value="Homeodomain-like"/>
    <property type="match status" value="1"/>
</dbReference>
<dbReference type="PROSITE" id="PS01124">
    <property type="entry name" value="HTH_ARAC_FAMILY_2"/>
    <property type="match status" value="1"/>
</dbReference>
<accession>A0A927H6I1</accession>
<sequence length="304" mass="34333">MLCLEFAIPPLPQFVTAGHAVWPPGDQHFARAFGVYDLLLVTRGTLYMTEQNTEYAIGPGKLLVLEAGLTHFGHRPCEEDTEIYWVHFIHGRPPEPIRREDIPWSSLLSQGTVADEEPSSQQRLYMPKFASVDVEALEPILRSMNEIHNRLNGENALRLHLMLAELLAALQAECARMSEPEPSVRLARAAAAYLNGHWREPFDLAALEEELHFQAGYIARCMKKHIGKTPLQYVLHLRLEEAKKLLDGTVLGIPDIAELVGIRDPNYMTRLFTAKLGVTPGAYRRRRRLREEGEGGAVRDGDER</sequence>
<dbReference type="Pfam" id="PF02311">
    <property type="entry name" value="AraC_binding"/>
    <property type="match status" value="1"/>
</dbReference>
<evidence type="ECO:0000256" key="3">
    <source>
        <dbReference type="ARBA" id="ARBA00023163"/>
    </source>
</evidence>
<comment type="caution">
    <text evidence="5">The sequence shown here is derived from an EMBL/GenBank/DDBJ whole genome shotgun (WGS) entry which is preliminary data.</text>
</comment>
<dbReference type="AlphaFoldDB" id="A0A927H6I1"/>
<organism evidence="5 6">
    <name type="scientific">Paenibacillus arenilitoris</name>
    <dbReference type="NCBI Taxonomy" id="2772299"/>
    <lineage>
        <taxon>Bacteria</taxon>
        <taxon>Bacillati</taxon>
        <taxon>Bacillota</taxon>
        <taxon>Bacilli</taxon>
        <taxon>Bacillales</taxon>
        <taxon>Paenibacillaceae</taxon>
        <taxon>Paenibacillus</taxon>
    </lineage>
</organism>
<dbReference type="InterPro" id="IPR003313">
    <property type="entry name" value="AraC-bd"/>
</dbReference>
<dbReference type="Gene3D" id="1.10.10.60">
    <property type="entry name" value="Homeodomain-like"/>
    <property type="match status" value="2"/>
</dbReference>
<keyword evidence="6" id="KW-1185">Reference proteome</keyword>
<dbReference type="InterPro" id="IPR018060">
    <property type="entry name" value="HTH_AraC"/>
</dbReference>
<name>A0A927H6I1_9BACL</name>
<keyword evidence="1" id="KW-0805">Transcription regulation</keyword>
<evidence type="ECO:0000256" key="2">
    <source>
        <dbReference type="ARBA" id="ARBA00023125"/>
    </source>
</evidence>
<dbReference type="SUPFAM" id="SSF51215">
    <property type="entry name" value="Regulatory protein AraC"/>
    <property type="match status" value="1"/>
</dbReference>
<dbReference type="Pfam" id="PF12833">
    <property type="entry name" value="HTH_18"/>
    <property type="match status" value="1"/>
</dbReference>
<dbReference type="InterPro" id="IPR009057">
    <property type="entry name" value="Homeodomain-like_sf"/>
</dbReference>
<keyword evidence="3" id="KW-0804">Transcription</keyword>
<dbReference type="PANTHER" id="PTHR43280">
    <property type="entry name" value="ARAC-FAMILY TRANSCRIPTIONAL REGULATOR"/>
    <property type="match status" value="1"/>
</dbReference>
<dbReference type="RefSeq" id="WP_190862573.1">
    <property type="nucleotide sequence ID" value="NZ_JACXIY010000017.1"/>
</dbReference>
<dbReference type="GO" id="GO:0043565">
    <property type="term" value="F:sequence-specific DNA binding"/>
    <property type="evidence" value="ECO:0007669"/>
    <property type="project" value="InterPro"/>
</dbReference>
<gene>
    <name evidence="5" type="ORF">IDH41_15550</name>
</gene>
<dbReference type="GO" id="GO:0003700">
    <property type="term" value="F:DNA-binding transcription factor activity"/>
    <property type="evidence" value="ECO:0007669"/>
    <property type="project" value="InterPro"/>
</dbReference>
<evidence type="ECO:0000313" key="6">
    <source>
        <dbReference type="Proteomes" id="UP000632125"/>
    </source>
</evidence>
<proteinExistence type="predicted"/>
<dbReference type="Proteomes" id="UP000632125">
    <property type="component" value="Unassembled WGS sequence"/>
</dbReference>
<dbReference type="PANTHER" id="PTHR43280:SF30">
    <property type="entry name" value="MMSAB OPERON REGULATORY PROTEIN"/>
    <property type="match status" value="1"/>
</dbReference>
<keyword evidence="2" id="KW-0238">DNA-binding</keyword>
<dbReference type="EMBL" id="JACXIY010000017">
    <property type="protein sequence ID" value="MBD2870005.1"/>
    <property type="molecule type" value="Genomic_DNA"/>
</dbReference>